<dbReference type="Proteomes" id="UP000008076">
    <property type="component" value="Unassembled WGS sequence"/>
</dbReference>
<dbReference type="EMBL" id="DS549470">
    <property type="protein sequence ID" value="EDR25629.1"/>
    <property type="molecule type" value="Genomic_DNA"/>
</dbReference>
<sequence>MISPRLKVEDIYDLTLKSEQLLDAFNRKTPATQIGLYEPTHEEWASLIAQLGRPSPVIRTAVIRHLICLIDISKNVPEILLEGIGALLIAKALVDYSTIKEKEPEKVRKYKTMYQTMNRYAFTLISTILMTIQKIPTVWARAIVEASEAIDSRDTSYIELYDRLIVQIALSCPDVFGASATEALRTIFSKKTTWSQNSVKDFILFGLNSIPHKKYLGIDQLLISLISPMCSPEHWLFSQKNVLTQRINADRELKQTQYSDAIDIFFKVIQTWPGLLTLTSNKGIDILVLALRSPVPKQINMIVSNLYKLFDLKQPKIQPQGVDYQESVSDNSILKKSPLVLSYYTHLLIALIDSNFFDALCDVCVGRQMHDDFSRAEIVSHESKKVDKMKTKPSHRQTISEHSQLGLEVTMIGLENNSPNEKGSNSIEEVNCITVIAKSVILLGELLYLAGLLLPQRHLSLQKLFATACNFSSNLQTSSTSLLVNLHSHIQFKIDAIIKERKDNERYTINEYMSNDVTSDINQTLKGLNMMDETEIKRSVQASNITSNDYLTWNWDEIFKLLTSLSQNMRYVPIVEKTPFFKTLIKFYQPSKKKFSEIDCQPKEKYTPCGTMLFQILIQSESGQGLMQVILKEIAAELKYFIQMAKKEEERKREEETKKKEDDKKKDDDKKTEEEKKKEEIKKKEEELRKFFESLNEKGHFFDQTHLMKKLSKEYFGFIGSICDMKEAYIALSDIFDLYTQVLGIRRLDPLSDLISSSFRISTNDKNTKVMEAMLNSENITLANRAIKEIRRLLISSGDITSEQMMWKGWTIPKLVENLVKKNQVKQNIKEIIIILRNAIKKEHIKKVFVEFINDKKIDNEETKGSNSQQSSEIRNIFQILIDNEGEDIIYELLKNDISIQKCIESTTFVIDEYNKWMKGGYIAYIQNYDEKKRLPHFFQILSLTPIGRGILKDNNTTEKLYIEFTTSKLLINKSGAAIALSYIAANDNNDEYKLVDEDIIKCIIKSIYDESLYIRGISTWAISILCSNKKYEKMLNEEGWNKSYNGIMIPGDGLTDQFYNQYYEKVLLKNIPFSTNFLNNEQIEIVKSVRKMRHANMWRSSMKELNKKRAEKQELFKNDISFNMDVCKLLDNVKTSVIQRSFVYEIFLSSLPLLSLKNQALSCSDKIIGIVKSEAPIKDSSCSTPKRNKRATKSQICSAVDPTFS</sequence>
<evidence type="ECO:0000259" key="4">
    <source>
        <dbReference type="SMART" id="SM01308"/>
    </source>
</evidence>
<dbReference type="PANTHER" id="PTHR13298:SF11">
    <property type="entry name" value="RAPAMYCIN-INSENSITIVE COMPANION OF MTOR"/>
    <property type="match status" value="1"/>
</dbReference>
<dbReference type="eggNOG" id="KOG3694">
    <property type="taxonomic scope" value="Eukaryota"/>
</dbReference>
<protein>
    <recommendedName>
        <fullName evidence="8">Cytosolic regulator pianissimo</fullName>
    </recommendedName>
</protein>
<organism evidence="7">
    <name type="scientific">Entamoeba dispar (strain ATCC PRA-260 / SAW760)</name>
    <dbReference type="NCBI Taxonomy" id="370354"/>
    <lineage>
        <taxon>Eukaryota</taxon>
        <taxon>Amoebozoa</taxon>
        <taxon>Evosea</taxon>
        <taxon>Archamoebae</taxon>
        <taxon>Mastigamoebida</taxon>
        <taxon>Entamoebidae</taxon>
        <taxon>Entamoeba</taxon>
    </lineage>
</organism>
<feature type="domain" description="Rapamycin-insensitive companion of mTOR middle" evidence="3">
    <location>
        <begin position="531"/>
        <end position="796"/>
    </location>
</feature>
<evidence type="ECO:0000256" key="2">
    <source>
        <dbReference type="SAM" id="MobiDB-lite"/>
    </source>
</evidence>
<evidence type="ECO:0000256" key="1">
    <source>
        <dbReference type="ARBA" id="ARBA00008878"/>
    </source>
</evidence>
<keyword evidence="7" id="KW-1185">Reference proteome</keyword>
<feature type="domain" description="Rapamycin-insensitive companion of mTOR N-terminal" evidence="4">
    <location>
        <begin position="63"/>
        <end position="455"/>
    </location>
</feature>
<dbReference type="RefSeq" id="XP_001738049.1">
    <property type="nucleotide sequence ID" value="XM_001737997.1"/>
</dbReference>
<dbReference type="VEuPathDB" id="AmoebaDB:EDI_206250"/>
<dbReference type="OMA" id="KEKYTPC"/>
<dbReference type="InterPro" id="IPR028268">
    <property type="entry name" value="Pianissimo_fam"/>
</dbReference>
<dbReference type="PANTHER" id="PTHR13298">
    <property type="entry name" value="CYTOSOLIC REGULATOR PIANISSIMO"/>
    <property type="match status" value="1"/>
</dbReference>
<name>B0EIK6_ENTDS</name>
<dbReference type="SMART" id="SM01307">
    <property type="entry name" value="RICTOR_M"/>
    <property type="match status" value="1"/>
</dbReference>
<dbReference type="InterPro" id="IPR016024">
    <property type="entry name" value="ARM-type_fold"/>
</dbReference>
<dbReference type="SMART" id="SM01308">
    <property type="entry name" value="RICTOR_N"/>
    <property type="match status" value="1"/>
</dbReference>
<dbReference type="InterPro" id="IPR029451">
    <property type="entry name" value="RICTOR_M"/>
</dbReference>
<comment type="similarity">
    <text evidence="1">Belongs to the RICTOR family.</text>
</comment>
<accession>B0EIK6</accession>
<dbReference type="GeneID" id="5883113"/>
<proteinExistence type="inferred from homology"/>
<dbReference type="InterPro" id="IPR029452">
    <property type="entry name" value="RICTOR_V"/>
</dbReference>
<feature type="region of interest" description="Disordered" evidence="2">
    <location>
        <begin position="651"/>
        <end position="680"/>
    </location>
</feature>
<dbReference type="GO" id="GO:0038203">
    <property type="term" value="P:TORC2 signaling"/>
    <property type="evidence" value="ECO:0007669"/>
    <property type="project" value="TreeGrafter"/>
</dbReference>
<dbReference type="AlphaFoldDB" id="B0EIK6"/>
<feature type="domain" description="Rapamycin-insensitive companion of mTOR" evidence="5">
    <location>
        <begin position="971"/>
        <end position="1043"/>
    </location>
</feature>
<dbReference type="OrthoDB" id="14744at2759"/>
<dbReference type="KEGG" id="edi:EDI_206250"/>
<dbReference type="GO" id="GO:0031932">
    <property type="term" value="C:TORC2 complex"/>
    <property type="evidence" value="ECO:0007669"/>
    <property type="project" value="InterPro"/>
</dbReference>
<dbReference type="InterPro" id="IPR028267">
    <property type="entry name" value="Pianissimo_N"/>
</dbReference>
<feature type="region of interest" description="Disordered" evidence="2">
    <location>
        <begin position="1180"/>
        <end position="1206"/>
    </location>
</feature>
<dbReference type="SUPFAM" id="SSF48371">
    <property type="entry name" value="ARM repeat"/>
    <property type="match status" value="1"/>
</dbReference>
<evidence type="ECO:0008006" key="8">
    <source>
        <dbReference type="Google" id="ProtNLM"/>
    </source>
</evidence>
<evidence type="ECO:0000259" key="3">
    <source>
        <dbReference type="SMART" id="SM01307"/>
    </source>
</evidence>
<dbReference type="SMART" id="SM01310">
    <property type="entry name" value="RICTOR_V"/>
    <property type="match status" value="1"/>
</dbReference>
<evidence type="ECO:0000313" key="6">
    <source>
        <dbReference type="EMBL" id="EDR25629.1"/>
    </source>
</evidence>
<evidence type="ECO:0000313" key="7">
    <source>
        <dbReference type="Proteomes" id="UP000008076"/>
    </source>
</evidence>
<evidence type="ECO:0000259" key="5">
    <source>
        <dbReference type="SMART" id="SM01310"/>
    </source>
</evidence>
<gene>
    <name evidence="6" type="ORF">EDI_206250</name>
</gene>
<reference evidence="7" key="1">
    <citation type="submission" date="2007-12" db="EMBL/GenBank/DDBJ databases">
        <title>Annotation of Entamoeba dispar SAW760.</title>
        <authorList>
            <person name="Lorenzi H."/>
            <person name="Inman J."/>
            <person name="Schobel S."/>
            <person name="Amedeo P."/>
            <person name="Caler E."/>
        </authorList>
    </citation>
    <scope>NUCLEOTIDE SEQUENCE [LARGE SCALE GENOMIC DNA]</scope>
    <source>
        <strain evidence="7">ATCC PRA-260 / SAW760</strain>
    </source>
</reference>